<feature type="transmembrane region" description="Helical" evidence="6">
    <location>
        <begin position="248"/>
        <end position="266"/>
    </location>
</feature>
<feature type="transmembrane region" description="Helical" evidence="6">
    <location>
        <begin position="217"/>
        <end position="236"/>
    </location>
</feature>
<name>D5V428_ARCNC</name>
<comment type="similarity">
    <text evidence="2">Belongs to the EamA transporter family.</text>
</comment>
<keyword evidence="9" id="KW-1185">Reference proteome</keyword>
<feature type="transmembrane region" description="Helical" evidence="6">
    <location>
        <begin position="94"/>
        <end position="114"/>
    </location>
</feature>
<accession>D5V428</accession>
<evidence type="ECO:0000256" key="1">
    <source>
        <dbReference type="ARBA" id="ARBA00004141"/>
    </source>
</evidence>
<dbReference type="EMBL" id="CP001999">
    <property type="protein sequence ID" value="ADG92856.1"/>
    <property type="molecule type" value="Genomic_DNA"/>
</dbReference>
<dbReference type="PANTHER" id="PTHR32322">
    <property type="entry name" value="INNER MEMBRANE TRANSPORTER"/>
    <property type="match status" value="1"/>
</dbReference>
<dbReference type="HOGENOM" id="CLU_033863_14_0_7"/>
<feature type="transmembrane region" description="Helical" evidence="6">
    <location>
        <begin position="35"/>
        <end position="55"/>
    </location>
</feature>
<evidence type="ECO:0000256" key="2">
    <source>
        <dbReference type="ARBA" id="ARBA00007362"/>
    </source>
</evidence>
<dbReference type="PANTHER" id="PTHR32322:SF2">
    <property type="entry name" value="EAMA DOMAIN-CONTAINING PROTEIN"/>
    <property type="match status" value="1"/>
</dbReference>
<reference evidence="8 9" key="1">
    <citation type="journal article" date="2010" name="Stand. Genomic Sci.">
        <title>Complete genome sequence of Arcobacter nitrofigilis type strain (CI).</title>
        <authorList>
            <person name="Pati A."/>
            <person name="Gronow S."/>
            <person name="Lapidus A."/>
            <person name="Copeland A."/>
            <person name="Glavina Del Rio T."/>
            <person name="Nolan M."/>
            <person name="Lucas S."/>
            <person name="Tice H."/>
            <person name="Cheng J.F."/>
            <person name="Han C."/>
            <person name="Chertkov O."/>
            <person name="Bruce D."/>
            <person name="Tapia R."/>
            <person name="Goodwin L."/>
            <person name="Pitluck S."/>
            <person name="Liolios K."/>
            <person name="Ivanova N."/>
            <person name="Mavromatis K."/>
            <person name="Chen A."/>
            <person name="Palaniappan K."/>
            <person name="Land M."/>
            <person name="Hauser L."/>
            <person name="Chang Y.J."/>
            <person name="Jeffries C.D."/>
            <person name="Detter J.C."/>
            <person name="Rohde M."/>
            <person name="Goker M."/>
            <person name="Bristow J."/>
            <person name="Eisen J.A."/>
            <person name="Markowitz V."/>
            <person name="Hugenholtz P."/>
            <person name="Klenk H.P."/>
            <person name="Kyrpides N.C."/>
        </authorList>
    </citation>
    <scope>NUCLEOTIDE SEQUENCE [LARGE SCALE GENOMIC DNA]</scope>
    <source>
        <strain evidence="9">ATCC 33309 / DSM 7299 / CCUG 15893 / LMG 7604 / NCTC 12251 / CI</strain>
    </source>
</reference>
<dbReference type="SUPFAM" id="SSF103481">
    <property type="entry name" value="Multidrug resistance efflux transporter EmrE"/>
    <property type="match status" value="2"/>
</dbReference>
<dbReference type="KEGG" id="ant:Arnit_1197"/>
<keyword evidence="5 6" id="KW-0472">Membrane</keyword>
<evidence type="ECO:0000256" key="3">
    <source>
        <dbReference type="ARBA" id="ARBA00022692"/>
    </source>
</evidence>
<comment type="subcellular location">
    <subcellularLocation>
        <location evidence="1">Membrane</location>
        <topology evidence="1">Multi-pass membrane protein</topology>
    </subcellularLocation>
</comment>
<keyword evidence="3 6" id="KW-0812">Transmembrane</keyword>
<protein>
    <recommendedName>
        <fullName evidence="7">EamA domain-containing protein</fullName>
    </recommendedName>
</protein>
<dbReference type="Pfam" id="PF00892">
    <property type="entry name" value="EamA"/>
    <property type="match status" value="2"/>
</dbReference>
<feature type="transmembrane region" description="Helical" evidence="6">
    <location>
        <begin position="151"/>
        <end position="170"/>
    </location>
</feature>
<feature type="transmembrane region" description="Helical" evidence="6">
    <location>
        <begin position="121"/>
        <end position="139"/>
    </location>
</feature>
<feature type="domain" description="EamA" evidence="7">
    <location>
        <begin position="154"/>
        <end position="290"/>
    </location>
</feature>
<dbReference type="InterPro" id="IPR037185">
    <property type="entry name" value="EmrE-like"/>
</dbReference>
<evidence type="ECO:0000256" key="4">
    <source>
        <dbReference type="ARBA" id="ARBA00022989"/>
    </source>
</evidence>
<dbReference type="OrthoDB" id="5338957at2"/>
<evidence type="ECO:0000313" key="9">
    <source>
        <dbReference type="Proteomes" id="UP000000939"/>
    </source>
</evidence>
<sequence length="293" mass="32385" precursor="true">MTNQIKAHILLLIATFLVAGSFIASQKLSGVIDPISLTLCRFVFASIILAPLIFVNGKYRNKVLSTLPRGMIIGFFYSLYFIGLFKALESTTALNTGTLFTLVPLLTAVFAIFLLKQKFGLLQFITYLVGIIGTCIVIFKGNLELFLKFELNEGDIIFLFAIISMSLYSISTKFVHKKGDELIVLVFTTLLSGIIWMSIALLVMDIPLQWGKISGDLVYYMLYLIIGATILTVYLYQQASINLGPKKVMAYVYINPACIALLAFIIHGELIGIKVLIGILISSLATIILLSKD</sequence>
<feature type="domain" description="EamA" evidence="7">
    <location>
        <begin position="6"/>
        <end position="138"/>
    </location>
</feature>
<dbReference type="RefSeq" id="WP_013135001.1">
    <property type="nucleotide sequence ID" value="NC_014166.1"/>
</dbReference>
<dbReference type="GO" id="GO:0016020">
    <property type="term" value="C:membrane"/>
    <property type="evidence" value="ECO:0007669"/>
    <property type="project" value="UniProtKB-SubCell"/>
</dbReference>
<dbReference type="STRING" id="572480.Arnit_1197"/>
<dbReference type="InterPro" id="IPR000620">
    <property type="entry name" value="EamA_dom"/>
</dbReference>
<feature type="transmembrane region" description="Helical" evidence="6">
    <location>
        <begin position="67"/>
        <end position="88"/>
    </location>
</feature>
<dbReference type="Proteomes" id="UP000000939">
    <property type="component" value="Chromosome"/>
</dbReference>
<evidence type="ECO:0000259" key="7">
    <source>
        <dbReference type="Pfam" id="PF00892"/>
    </source>
</evidence>
<gene>
    <name evidence="8" type="ordered locus">Arnit_1197</name>
</gene>
<evidence type="ECO:0000313" key="8">
    <source>
        <dbReference type="EMBL" id="ADG92856.1"/>
    </source>
</evidence>
<feature type="transmembrane region" description="Helical" evidence="6">
    <location>
        <begin position="272"/>
        <end position="290"/>
    </location>
</feature>
<evidence type="ECO:0000256" key="6">
    <source>
        <dbReference type="SAM" id="Phobius"/>
    </source>
</evidence>
<proteinExistence type="inferred from homology"/>
<dbReference type="eggNOG" id="COG0697">
    <property type="taxonomic scope" value="Bacteria"/>
</dbReference>
<evidence type="ECO:0000256" key="5">
    <source>
        <dbReference type="ARBA" id="ARBA00023136"/>
    </source>
</evidence>
<keyword evidence="4 6" id="KW-1133">Transmembrane helix</keyword>
<dbReference type="InterPro" id="IPR050638">
    <property type="entry name" value="AA-Vitamin_Transporters"/>
</dbReference>
<feature type="transmembrane region" description="Helical" evidence="6">
    <location>
        <begin position="182"/>
        <end position="205"/>
    </location>
</feature>
<organism evidence="8 9">
    <name type="scientific">Arcobacter nitrofigilis (strain ATCC 33309 / DSM 7299 / CCUG 15893 / LMG 7604 / NCTC 12251 / CI)</name>
    <name type="common">Campylobacter nitrofigilis</name>
    <dbReference type="NCBI Taxonomy" id="572480"/>
    <lineage>
        <taxon>Bacteria</taxon>
        <taxon>Pseudomonadati</taxon>
        <taxon>Campylobacterota</taxon>
        <taxon>Epsilonproteobacteria</taxon>
        <taxon>Campylobacterales</taxon>
        <taxon>Arcobacteraceae</taxon>
        <taxon>Arcobacter</taxon>
    </lineage>
</organism>
<dbReference type="AlphaFoldDB" id="D5V428"/>